<evidence type="ECO:0000256" key="9">
    <source>
        <dbReference type="ARBA" id="ARBA00023136"/>
    </source>
</evidence>
<evidence type="ECO:0000313" key="13">
    <source>
        <dbReference type="Proteomes" id="UP000187417"/>
    </source>
</evidence>
<gene>
    <name evidence="12" type="ORF">BHV66_08505</name>
</gene>
<reference evidence="12 13" key="1">
    <citation type="journal article" date="2016" name="Nat. Biotechnol.">
        <title>Measurement of bacterial replication rates in microbial communities.</title>
        <authorList>
            <person name="Brown C.T."/>
            <person name="Olm M.R."/>
            <person name="Thomas B.C."/>
            <person name="Banfield J.F."/>
        </authorList>
    </citation>
    <scope>NUCLEOTIDE SEQUENCE [LARGE SCALE GENOMIC DNA]</scope>
    <source>
        <strain evidence="12">CAG:67_53_122</strain>
    </source>
</reference>
<accession>A0A1Q6F4F8</accession>
<evidence type="ECO:0000256" key="6">
    <source>
        <dbReference type="ARBA" id="ARBA00022692"/>
    </source>
</evidence>
<keyword evidence="7" id="KW-0653">Protein transport</keyword>
<keyword evidence="5" id="KW-0997">Cell inner membrane</keyword>
<evidence type="ECO:0000256" key="5">
    <source>
        <dbReference type="ARBA" id="ARBA00022519"/>
    </source>
</evidence>
<comment type="caution">
    <text evidence="12">The sequence shown here is derived from an EMBL/GenBank/DDBJ whole genome shotgun (WGS) entry which is preliminary data.</text>
</comment>
<evidence type="ECO:0000256" key="8">
    <source>
        <dbReference type="ARBA" id="ARBA00022989"/>
    </source>
</evidence>
<dbReference type="RefSeq" id="WP_004327883.1">
    <property type="nucleotide sequence ID" value="NZ_BAAFKX010000003.1"/>
</dbReference>
<evidence type="ECO:0000313" key="12">
    <source>
        <dbReference type="EMBL" id="OKY93678.1"/>
    </source>
</evidence>
<dbReference type="PANTHER" id="PTHR33446:SF2">
    <property type="entry name" value="PROTEIN TONB"/>
    <property type="match status" value="1"/>
</dbReference>
<dbReference type="PANTHER" id="PTHR33446">
    <property type="entry name" value="PROTEIN TONB-RELATED"/>
    <property type="match status" value="1"/>
</dbReference>
<sequence length="176" mass="19570">MKKFLFYAVSLLLVLPAMAQTPADAPGTTTSTPPAEGLVIADGQVARLKKAPSFKNKGFEKYWKWVLSRVQYPADMEEQKVEGVVQVRIIVETDGSVTVDEVLASPHEKLTEAVTRVVENSPKWTPGIMTDKESGLDYPVRVSYVLPVEFKVRPQKLVDPTIGRYNGQKNFKPYGS</sequence>
<keyword evidence="3" id="KW-0813">Transport</keyword>
<evidence type="ECO:0000256" key="2">
    <source>
        <dbReference type="ARBA" id="ARBA00006555"/>
    </source>
</evidence>
<dbReference type="GO" id="GO:0015031">
    <property type="term" value="P:protein transport"/>
    <property type="evidence" value="ECO:0007669"/>
    <property type="project" value="UniProtKB-KW"/>
</dbReference>
<dbReference type="NCBIfam" id="TIGR01352">
    <property type="entry name" value="tonB_Cterm"/>
    <property type="match status" value="1"/>
</dbReference>
<evidence type="ECO:0000256" key="4">
    <source>
        <dbReference type="ARBA" id="ARBA00022475"/>
    </source>
</evidence>
<keyword evidence="10" id="KW-0732">Signal</keyword>
<dbReference type="InterPro" id="IPR037682">
    <property type="entry name" value="TonB_C"/>
</dbReference>
<keyword evidence="9" id="KW-0472">Membrane</keyword>
<keyword evidence="8" id="KW-1133">Transmembrane helix</keyword>
<dbReference type="AlphaFoldDB" id="A0A1Q6F4F8"/>
<organism evidence="12 13">
    <name type="scientific">Alistipes putredinis</name>
    <dbReference type="NCBI Taxonomy" id="28117"/>
    <lineage>
        <taxon>Bacteria</taxon>
        <taxon>Pseudomonadati</taxon>
        <taxon>Bacteroidota</taxon>
        <taxon>Bacteroidia</taxon>
        <taxon>Bacteroidales</taxon>
        <taxon>Rikenellaceae</taxon>
        <taxon>Alistipes</taxon>
    </lineage>
</organism>
<feature type="domain" description="TonB C-terminal" evidence="11">
    <location>
        <begin position="57"/>
        <end position="159"/>
    </location>
</feature>
<comment type="subcellular location">
    <subcellularLocation>
        <location evidence="1">Cell inner membrane</location>
        <topology evidence="1">Single-pass membrane protein</topology>
        <orientation evidence="1">Periplasmic side</orientation>
    </subcellularLocation>
</comment>
<evidence type="ECO:0000259" key="11">
    <source>
        <dbReference type="PROSITE" id="PS52015"/>
    </source>
</evidence>
<feature type="chain" id="PRO_5010206750" description="TonB C-terminal domain-containing protein" evidence="10">
    <location>
        <begin position="20"/>
        <end position="176"/>
    </location>
</feature>
<dbReference type="STRING" id="28117.BHV66_08505"/>
<proteinExistence type="inferred from homology"/>
<dbReference type="Pfam" id="PF03544">
    <property type="entry name" value="TonB_C"/>
    <property type="match status" value="1"/>
</dbReference>
<comment type="similarity">
    <text evidence="2">Belongs to the TonB family.</text>
</comment>
<dbReference type="GO" id="GO:0055085">
    <property type="term" value="P:transmembrane transport"/>
    <property type="evidence" value="ECO:0007669"/>
    <property type="project" value="InterPro"/>
</dbReference>
<evidence type="ECO:0000256" key="1">
    <source>
        <dbReference type="ARBA" id="ARBA00004383"/>
    </source>
</evidence>
<evidence type="ECO:0000256" key="10">
    <source>
        <dbReference type="SAM" id="SignalP"/>
    </source>
</evidence>
<name>A0A1Q6F4F8_9BACT</name>
<keyword evidence="4" id="KW-1003">Cell membrane</keyword>
<dbReference type="EMBL" id="MNQH01000033">
    <property type="protein sequence ID" value="OKY93678.1"/>
    <property type="molecule type" value="Genomic_DNA"/>
</dbReference>
<dbReference type="Proteomes" id="UP000187417">
    <property type="component" value="Unassembled WGS sequence"/>
</dbReference>
<protein>
    <recommendedName>
        <fullName evidence="11">TonB C-terminal domain-containing protein</fullName>
    </recommendedName>
</protein>
<keyword evidence="6" id="KW-0812">Transmembrane</keyword>
<dbReference type="GeneID" id="73804299"/>
<dbReference type="GO" id="GO:0098797">
    <property type="term" value="C:plasma membrane protein complex"/>
    <property type="evidence" value="ECO:0007669"/>
    <property type="project" value="TreeGrafter"/>
</dbReference>
<dbReference type="Gene3D" id="3.30.1150.10">
    <property type="match status" value="1"/>
</dbReference>
<dbReference type="SUPFAM" id="SSF74653">
    <property type="entry name" value="TolA/TonB C-terminal domain"/>
    <property type="match status" value="1"/>
</dbReference>
<dbReference type="PROSITE" id="PS52015">
    <property type="entry name" value="TONB_CTD"/>
    <property type="match status" value="1"/>
</dbReference>
<dbReference type="GO" id="GO:0031992">
    <property type="term" value="F:energy transducer activity"/>
    <property type="evidence" value="ECO:0007669"/>
    <property type="project" value="TreeGrafter"/>
</dbReference>
<evidence type="ECO:0000256" key="3">
    <source>
        <dbReference type="ARBA" id="ARBA00022448"/>
    </source>
</evidence>
<dbReference type="InterPro" id="IPR051045">
    <property type="entry name" value="TonB-dependent_transducer"/>
</dbReference>
<evidence type="ECO:0000256" key="7">
    <source>
        <dbReference type="ARBA" id="ARBA00022927"/>
    </source>
</evidence>
<feature type="signal peptide" evidence="10">
    <location>
        <begin position="1"/>
        <end position="19"/>
    </location>
</feature>
<dbReference type="InterPro" id="IPR006260">
    <property type="entry name" value="TonB/TolA_C"/>
</dbReference>